<evidence type="ECO:0000313" key="1">
    <source>
        <dbReference type="EMBL" id="KAH7995706.1"/>
    </source>
</evidence>
<protein>
    <submittedName>
        <fullName evidence="1">Uncharacterized protein</fullName>
    </submittedName>
</protein>
<sequence length="142" mass="17204">MTQSVTVTRRRPRSPSRYRRHIVPNRAFDFLYGFDLRVDFDVIFVIRFYRGWQETHFKLLDVSDPLYFLSSERDHLQATVQSHVLNDEMKKLPVFKTMFSNLVHYPRYTMKLEEKNPVPPFIDRRWKGRAQQRLEALQKLSL</sequence>
<evidence type="ECO:0000313" key="2">
    <source>
        <dbReference type="Proteomes" id="UP000827872"/>
    </source>
</evidence>
<dbReference type="Proteomes" id="UP000827872">
    <property type="component" value="Linkage Group LG07"/>
</dbReference>
<accession>A0ACB8EST7</accession>
<reference evidence="1" key="1">
    <citation type="submission" date="2021-08" db="EMBL/GenBank/DDBJ databases">
        <title>The first chromosome-level gecko genome reveals the dynamic sex chromosomes of Neotropical dwarf geckos (Sphaerodactylidae: Sphaerodactylus).</title>
        <authorList>
            <person name="Pinto B.J."/>
            <person name="Keating S.E."/>
            <person name="Gamble T."/>
        </authorList>
    </citation>
    <scope>NUCLEOTIDE SEQUENCE</scope>
    <source>
        <strain evidence="1">TG3544</strain>
    </source>
</reference>
<gene>
    <name evidence="1" type="ORF">K3G42_027760</name>
</gene>
<dbReference type="EMBL" id="CM037620">
    <property type="protein sequence ID" value="KAH7995706.1"/>
    <property type="molecule type" value="Genomic_DNA"/>
</dbReference>
<proteinExistence type="predicted"/>
<name>A0ACB8EST7_9SAUR</name>
<organism evidence="1 2">
    <name type="scientific">Sphaerodactylus townsendi</name>
    <dbReference type="NCBI Taxonomy" id="933632"/>
    <lineage>
        <taxon>Eukaryota</taxon>
        <taxon>Metazoa</taxon>
        <taxon>Chordata</taxon>
        <taxon>Craniata</taxon>
        <taxon>Vertebrata</taxon>
        <taxon>Euteleostomi</taxon>
        <taxon>Lepidosauria</taxon>
        <taxon>Squamata</taxon>
        <taxon>Bifurcata</taxon>
        <taxon>Gekkota</taxon>
        <taxon>Sphaerodactylidae</taxon>
        <taxon>Sphaerodactylus</taxon>
    </lineage>
</organism>
<comment type="caution">
    <text evidence="1">The sequence shown here is derived from an EMBL/GenBank/DDBJ whole genome shotgun (WGS) entry which is preliminary data.</text>
</comment>
<keyword evidence="2" id="KW-1185">Reference proteome</keyword>